<dbReference type="SUPFAM" id="SSF55811">
    <property type="entry name" value="Nudix"/>
    <property type="match status" value="1"/>
</dbReference>
<comment type="caution">
    <text evidence="3">The sequence shown here is derived from an EMBL/GenBank/DDBJ whole genome shotgun (WGS) entry which is preliminary data.</text>
</comment>
<evidence type="ECO:0000256" key="1">
    <source>
        <dbReference type="SAM" id="MobiDB-lite"/>
    </source>
</evidence>
<feature type="domain" description="Nudix hydrolase" evidence="2">
    <location>
        <begin position="50"/>
        <end position="214"/>
    </location>
</feature>
<gene>
    <name evidence="3" type="ORF">D9619_003653</name>
</gene>
<name>A0A8H5EUJ6_9AGAR</name>
<dbReference type="InterPro" id="IPR000086">
    <property type="entry name" value="NUDIX_hydrolase_dom"/>
</dbReference>
<dbReference type="PROSITE" id="PS51462">
    <property type="entry name" value="NUDIX"/>
    <property type="match status" value="1"/>
</dbReference>
<sequence length="301" mass="33058">MPDTVPSVPEPAFKQPESLPGVPPSTIDSDTHSAPNLDGDSQESHLQLLQSHFSDKSKVYVRRLVKFLALQTSDDATKSAPYLKPRPGLKLAAVLVVIFEREGLKTHGGQTSLPGGKMDEGDEDVIETALREAKEEIALPANSNDDVKVLGTLEPHPFHGLTVVPVVAVSTNPKILDQLEPAQGEVDHIFSHPLEAILNPELAPDLSESEHLVNHGSEYWPYENRYHDYIIAELGGISYRLHCFQTSASPITGLTADVLIRTAELLYDRSTTYERHAPGQIKSFEELVAVANAHRSKDSRQ</sequence>
<dbReference type="GO" id="GO:0010945">
    <property type="term" value="F:coenzyme A diphosphatase activity"/>
    <property type="evidence" value="ECO:0007669"/>
    <property type="project" value="InterPro"/>
</dbReference>
<evidence type="ECO:0000313" key="3">
    <source>
        <dbReference type="EMBL" id="KAF5312881.1"/>
    </source>
</evidence>
<dbReference type="Proteomes" id="UP000567179">
    <property type="component" value="Unassembled WGS sequence"/>
</dbReference>
<organism evidence="3 4">
    <name type="scientific">Psilocybe cf. subviscida</name>
    <dbReference type="NCBI Taxonomy" id="2480587"/>
    <lineage>
        <taxon>Eukaryota</taxon>
        <taxon>Fungi</taxon>
        <taxon>Dikarya</taxon>
        <taxon>Basidiomycota</taxon>
        <taxon>Agaricomycotina</taxon>
        <taxon>Agaricomycetes</taxon>
        <taxon>Agaricomycetidae</taxon>
        <taxon>Agaricales</taxon>
        <taxon>Agaricineae</taxon>
        <taxon>Strophariaceae</taxon>
        <taxon>Psilocybe</taxon>
    </lineage>
</organism>
<dbReference type="Pfam" id="PF00293">
    <property type="entry name" value="NUDIX"/>
    <property type="match status" value="1"/>
</dbReference>
<dbReference type="OrthoDB" id="10260614at2759"/>
<dbReference type="InterPro" id="IPR015797">
    <property type="entry name" value="NUDIX_hydrolase-like_dom_sf"/>
</dbReference>
<feature type="region of interest" description="Disordered" evidence="1">
    <location>
        <begin position="1"/>
        <end position="44"/>
    </location>
</feature>
<dbReference type="InterPro" id="IPR045121">
    <property type="entry name" value="CoAse"/>
</dbReference>
<dbReference type="Gene3D" id="3.90.79.10">
    <property type="entry name" value="Nucleoside Triphosphate Pyrophosphohydrolase"/>
    <property type="match status" value="1"/>
</dbReference>
<proteinExistence type="predicted"/>
<dbReference type="GO" id="GO:0015938">
    <property type="term" value="P:coenzyme A catabolic process"/>
    <property type="evidence" value="ECO:0007669"/>
    <property type="project" value="TreeGrafter"/>
</dbReference>
<dbReference type="EMBL" id="JAACJJ010000056">
    <property type="protein sequence ID" value="KAF5312881.1"/>
    <property type="molecule type" value="Genomic_DNA"/>
</dbReference>
<dbReference type="CDD" id="cd03426">
    <property type="entry name" value="NUDIX_CoAse_Nudt7"/>
    <property type="match status" value="1"/>
</dbReference>
<keyword evidence="4" id="KW-1185">Reference proteome</keyword>
<reference evidence="3 4" key="1">
    <citation type="journal article" date="2020" name="ISME J.">
        <title>Uncovering the hidden diversity of litter-decomposition mechanisms in mushroom-forming fungi.</title>
        <authorList>
            <person name="Floudas D."/>
            <person name="Bentzer J."/>
            <person name="Ahren D."/>
            <person name="Johansson T."/>
            <person name="Persson P."/>
            <person name="Tunlid A."/>
        </authorList>
    </citation>
    <scope>NUCLEOTIDE SEQUENCE [LARGE SCALE GENOMIC DNA]</scope>
    <source>
        <strain evidence="3 4">CBS 101986</strain>
    </source>
</reference>
<evidence type="ECO:0000259" key="2">
    <source>
        <dbReference type="PROSITE" id="PS51462"/>
    </source>
</evidence>
<protein>
    <recommendedName>
        <fullName evidence="2">Nudix hydrolase domain-containing protein</fullName>
    </recommendedName>
</protein>
<dbReference type="PANTHER" id="PTHR12992">
    <property type="entry name" value="NUDIX HYDROLASE"/>
    <property type="match status" value="1"/>
</dbReference>
<accession>A0A8H5EUJ6</accession>
<evidence type="ECO:0000313" key="4">
    <source>
        <dbReference type="Proteomes" id="UP000567179"/>
    </source>
</evidence>
<dbReference type="AlphaFoldDB" id="A0A8H5EUJ6"/>
<dbReference type="PANTHER" id="PTHR12992:SF45">
    <property type="entry name" value="NUDIX HYDROLASE DOMAIN-CONTAINING PROTEIN"/>
    <property type="match status" value="1"/>
</dbReference>